<dbReference type="Pfam" id="PF00069">
    <property type="entry name" value="Pkinase"/>
    <property type="match status" value="1"/>
</dbReference>
<evidence type="ECO:0000313" key="2">
    <source>
        <dbReference type="EMBL" id="KDR70091.1"/>
    </source>
</evidence>
<dbReference type="PROSITE" id="PS50011">
    <property type="entry name" value="PROTEIN_KINASE_DOM"/>
    <property type="match status" value="1"/>
</dbReference>
<evidence type="ECO:0000259" key="1">
    <source>
        <dbReference type="PROSITE" id="PS50011"/>
    </source>
</evidence>
<dbReference type="Proteomes" id="UP000027222">
    <property type="component" value="Unassembled WGS sequence"/>
</dbReference>
<proteinExistence type="predicted"/>
<dbReference type="EMBL" id="KL142399">
    <property type="protein sequence ID" value="KDR70091.1"/>
    <property type="molecule type" value="Genomic_DNA"/>
</dbReference>
<gene>
    <name evidence="2" type="ORF">GALMADRAFT_76876</name>
</gene>
<dbReference type="InterPro" id="IPR008266">
    <property type="entry name" value="Tyr_kinase_AS"/>
</dbReference>
<dbReference type="HOGENOM" id="CLU_044121_2_0_1"/>
<dbReference type="GO" id="GO:0004672">
    <property type="term" value="F:protein kinase activity"/>
    <property type="evidence" value="ECO:0007669"/>
    <property type="project" value="InterPro"/>
</dbReference>
<keyword evidence="3" id="KW-1185">Reference proteome</keyword>
<dbReference type="SUPFAM" id="SSF56112">
    <property type="entry name" value="Protein kinase-like (PK-like)"/>
    <property type="match status" value="1"/>
</dbReference>
<accession>A0A067SGR0</accession>
<protein>
    <recommendedName>
        <fullName evidence="1">Protein kinase domain-containing protein</fullName>
    </recommendedName>
</protein>
<organism evidence="2 3">
    <name type="scientific">Galerina marginata (strain CBS 339.88)</name>
    <dbReference type="NCBI Taxonomy" id="685588"/>
    <lineage>
        <taxon>Eukaryota</taxon>
        <taxon>Fungi</taxon>
        <taxon>Dikarya</taxon>
        <taxon>Basidiomycota</taxon>
        <taxon>Agaricomycotina</taxon>
        <taxon>Agaricomycetes</taxon>
        <taxon>Agaricomycetidae</taxon>
        <taxon>Agaricales</taxon>
        <taxon>Agaricineae</taxon>
        <taxon>Strophariaceae</taxon>
        <taxon>Galerina</taxon>
    </lineage>
</organism>
<dbReference type="InterPro" id="IPR000719">
    <property type="entry name" value="Prot_kinase_dom"/>
</dbReference>
<name>A0A067SGR0_GALM3</name>
<reference evidence="3" key="1">
    <citation type="journal article" date="2014" name="Proc. Natl. Acad. Sci. U.S.A.">
        <title>Extensive sampling of basidiomycete genomes demonstrates inadequacy of the white-rot/brown-rot paradigm for wood decay fungi.</title>
        <authorList>
            <person name="Riley R."/>
            <person name="Salamov A.A."/>
            <person name="Brown D.W."/>
            <person name="Nagy L.G."/>
            <person name="Floudas D."/>
            <person name="Held B.W."/>
            <person name="Levasseur A."/>
            <person name="Lombard V."/>
            <person name="Morin E."/>
            <person name="Otillar R."/>
            <person name="Lindquist E.A."/>
            <person name="Sun H."/>
            <person name="LaButti K.M."/>
            <person name="Schmutz J."/>
            <person name="Jabbour D."/>
            <person name="Luo H."/>
            <person name="Baker S.E."/>
            <person name="Pisabarro A.G."/>
            <person name="Walton J.D."/>
            <person name="Blanchette R.A."/>
            <person name="Henrissat B."/>
            <person name="Martin F."/>
            <person name="Cullen D."/>
            <person name="Hibbett D.S."/>
            <person name="Grigoriev I.V."/>
        </authorList>
    </citation>
    <scope>NUCLEOTIDE SEQUENCE [LARGE SCALE GENOMIC DNA]</scope>
    <source>
        <strain evidence="3">CBS 339.88</strain>
    </source>
</reference>
<dbReference type="AlphaFoldDB" id="A0A067SGR0"/>
<sequence>MLDGIRVKDNQRVVFKPVKTKSEEVPLATFLSSDSSRDDPRNCAVPILEVLPVPGDDDRALLVMPHLLPYFELPFRFLGKFCEFALQILQGLEYLHEQNIIHRDMCHGNIMVDSTKLVPKGHHFVRRDTHNGLDENFQWNTRWSVRPNQYYIIDFGISARCKTKNVLALGIWGQDMSVPELSREVPYDPFMVDVYQLGNVFMRCIKDYQGFDSFQELAESMTRKDPKERPTASEAVHLCKKIIAMVETSGKMKQRAWKLYKGKVWLSSIERAAVVCGWNPLR</sequence>
<evidence type="ECO:0000313" key="3">
    <source>
        <dbReference type="Proteomes" id="UP000027222"/>
    </source>
</evidence>
<dbReference type="SMART" id="SM00220">
    <property type="entry name" value="S_TKc"/>
    <property type="match status" value="1"/>
</dbReference>
<dbReference type="GO" id="GO:0005524">
    <property type="term" value="F:ATP binding"/>
    <property type="evidence" value="ECO:0007669"/>
    <property type="project" value="InterPro"/>
</dbReference>
<dbReference type="PANTHER" id="PTHR44167">
    <property type="entry name" value="OVARIAN-SPECIFIC SERINE/THREONINE-PROTEIN KINASE LOK-RELATED"/>
    <property type="match status" value="1"/>
</dbReference>
<dbReference type="InterPro" id="IPR011009">
    <property type="entry name" value="Kinase-like_dom_sf"/>
</dbReference>
<dbReference type="PROSITE" id="PS00109">
    <property type="entry name" value="PROTEIN_KINASE_TYR"/>
    <property type="match status" value="1"/>
</dbReference>
<dbReference type="STRING" id="685588.A0A067SGR0"/>
<dbReference type="PANTHER" id="PTHR44167:SF24">
    <property type="entry name" value="SERINE_THREONINE-PROTEIN KINASE CHK2"/>
    <property type="match status" value="1"/>
</dbReference>
<dbReference type="OrthoDB" id="5987198at2759"/>
<dbReference type="Gene3D" id="1.10.510.10">
    <property type="entry name" value="Transferase(Phosphotransferase) domain 1"/>
    <property type="match status" value="1"/>
</dbReference>
<feature type="domain" description="Protein kinase" evidence="1">
    <location>
        <begin position="1"/>
        <end position="266"/>
    </location>
</feature>